<dbReference type="PANTHER" id="PTHR39664">
    <property type="match status" value="1"/>
</dbReference>
<sequence>MIGLDTNVLVRYIVADDADQAKRAARFIEDNLSPEVPGYIGIVVLVELVWVLERAYGYSRGQITGLLDALLTTAELRVEDAESIWPLLDPYRKGSVGFSDLVIASRNVAAGCAETVTFDRRFDKLSGVTSL</sequence>
<dbReference type="SUPFAM" id="SSF88723">
    <property type="entry name" value="PIN domain-like"/>
    <property type="match status" value="1"/>
</dbReference>
<organism evidence="2 3">
    <name type="scientific">Microbaculum marinum</name>
    <dbReference type="NCBI Taxonomy" id="1764581"/>
    <lineage>
        <taxon>Bacteria</taxon>
        <taxon>Pseudomonadati</taxon>
        <taxon>Pseudomonadota</taxon>
        <taxon>Alphaproteobacteria</taxon>
        <taxon>Hyphomicrobiales</taxon>
        <taxon>Tepidamorphaceae</taxon>
        <taxon>Microbaculum</taxon>
    </lineage>
</organism>
<keyword evidence="3" id="KW-1185">Reference proteome</keyword>
<dbReference type="AlphaFoldDB" id="A0AAW9RTE9"/>
<name>A0AAW9RTE9_9HYPH</name>
<proteinExistence type="predicted"/>
<dbReference type="RefSeq" id="WP_340329055.1">
    <property type="nucleotide sequence ID" value="NZ_JAZHOF010000003.1"/>
</dbReference>
<feature type="domain" description="PIN" evidence="1">
    <location>
        <begin position="4"/>
        <end position="126"/>
    </location>
</feature>
<accession>A0AAW9RTE9</accession>
<evidence type="ECO:0000259" key="1">
    <source>
        <dbReference type="Pfam" id="PF01850"/>
    </source>
</evidence>
<evidence type="ECO:0000313" key="2">
    <source>
        <dbReference type="EMBL" id="MEJ8571353.1"/>
    </source>
</evidence>
<reference evidence="2 3" key="1">
    <citation type="submission" date="2024-02" db="EMBL/GenBank/DDBJ databases">
        <title>Genome analysis and characterization of Microbaculum marinisediminis sp. nov., isolated from marine sediment.</title>
        <authorList>
            <person name="Du Z.-J."/>
            <person name="Ye Y.-Q."/>
            <person name="Zhang Z.-R."/>
            <person name="Yuan S.-M."/>
            <person name="Zhang X.-Y."/>
        </authorList>
    </citation>
    <scope>NUCLEOTIDE SEQUENCE [LARGE SCALE GENOMIC DNA]</scope>
    <source>
        <strain evidence="2 3">SDUM1044001</strain>
    </source>
</reference>
<dbReference type="PANTHER" id="PTHR39664:SF2">
    <property type="entry name" value="NUCLEIC ACID-BINDING PROTEIN, CONTAINING PIN DOMAIN-RELATED"/>
    <property type="match status" value="1"/>
</dbReference>
<dbReference type="EMBL" id="JAZHOF010000003">
    <property type="protein sequence ID" value="MEJ8571353.1"/>
    <property type="molecule type" value="Genomic_DNA"/>
</dbReference>
<protein>
    <submittedName>
        <fullName evidence="2">PIN domain-containing protein</fullName>
    </submittedName>
</protein>
<evidence type="ECO:0000313" key="3">
    <source>
        <dbReference type="Proteomes" id="UP001378188"/>
    </source>
</evidence>
<gene>
    <name evidence="2" type="ORF">V3328_07715</name>
</gene>
<comment type="caution">
    <text evidence="2">The sequence shown here is derived from an EMBL/GenBank/DDBJ whole genome shotgun (WGS) entry which is preliminary data.</text>
</comment>
<dbReference type="InterPro" id="IPR002716">
    <property type="entry name" value="PIN_dom"/>
</dbReference>
<dbReference type="Proteomes" id="UP001378188">
    <property type="component" value="Unassembled WGS sequence"/>
</dbReference>
<dbReference type="Gene3D" id="3.40.50.1010">
    <property type="entry name" value="5'-nuclease"/>
    <property type="match status" value="1"/>
</dbReference>
<dbReference type="InterPro" id="IPR029060">
    <property type="entry name" value="PIN-like_dom_sf"/>
</dbReference>
<dbReference type="Pfam" id="PF01850">
    <property type="entry name" value="PIN"/>
    <property type="match status" value="1"/>
</dbReference>